<evidence type="ECO:0000256" key="7">
    <source>
        <dbReference type="ARBA" id="ARBA00023002"/>
    </source>
</evidence>
<sequence length="234" mass="25169">MAAGLTESLVYNAKVTAISLENDQYSVVSSQGTFTAPKVIVAMSPAIMKHIQFSPGLPAARQAVHNGYTMGAVGKFFAAYNTPFWRSQWKSGQVIGDGNPIDVTFESYGQGQHFLMGFISHDNMRRLDNASREQIIEECTRNLVTYFGSQARTAMVDKGLMLWDKEPFSEGGPTGITAPGVLTSVRDALVAPVGGIHWAGTETATYWTGYMDGAVTSGYRAAAEVSAALVGARR</sequence>
<accession>A0A4D9DAW4</accession>
<keyword evidence="5" id="KW-0496">Mitochondrion</keyword>
<dbReference type="PRINTS" id="PR00757">
    <property type="entry name" value="AMINEOXDASEF"/>
</dbReference>
<dbReference type="Gene3D" id="3.50.50.60">
    <property type="entry name" value="FAD/NAD(P)-binding domain"/>
    <property type="match status" value="1"/>
</dbReference>
<dbReference type="AlphaFoldDB" id="A0A4D9DAW4"/>
<name>A0A4D9DAW4_9SAUR</name>
<dbReference type="SUPFAM" id="SSF51905">
    <property type="entry name" value="FAD/NAD(P)-binding domain"/>
    <property type="match status" value="1"/>
</dbReference>
<comment type="caution">
    <text evidence="12">The sequence shown here is derived from an EMBL/GenBank/DDBJ whole genome shotgun (WGS) entry which is preliminary data.</text>
</comment>
<evidence type="ECO:0000256" key="10">
    <source>
        <dbReference type="RuleBase" id="RU362067"/>
    </source>
</evidence>
<dbReference type="EC" id="1.4.3.-" evidence="10"/>
<comment type="similarity">
    <text evidence="3 10">Belongs to the flavin monoamine oxidase family.</text>
</comment>
<protein>
    <recommendedName>
        <fullName evidence="10">Amine oxidase</fullName>
        <ecNumber evidence="10">1.4.3.-</ecNumber>
    </recommendedName>
</protein>
<keyword evidence="13" id="KW-1185">Reference proteome</keyword>
<dbReference type="STRING" id="55544.A0A4D9DAW4"/>
<feature type="domain" description="Amine oxidase" evidence="11">
    <location>
        <begin position="5"/>
        <end position="225"/>
    </location>
</feature>
<dbReference type="GO" id="GO:0008131">
    <property type="term" value="F:primary methylamine oxidase activity"/>
    <property type="evidence" value="ECO:0007669"/>
    <property type="project" value="UniProtKB-ARBA"/>
</dbReference>
<dbReference type="EMBL" id="QXTE01023888">
    <property type="protein sequence ID" value="TFJ94875.1"/>
    <property type="molecule type" value="Genomic_DNA"/>
</dbReference>
<dbReference type="SUPFAM" id="SSF54373">
    <property type="entry name" value="FAD-linked reductases, C-terminal domain"/>
    <property type="match status" value="1"/>
</dbReference>
<reference evidence="12 13" key="2">
    <citation type="submission" date="2019-04" db="EMBL/GenBank/DDBJ databases">
        <title>The genome sequence of big-headed turtle.</title>
        <authorList>
            <person name="Gong S."/>
        </authorList>
    </citation>
    <scope>NUCLEOTIDE SEQUENCE [LARGE SCALE GENOMIC DNA]</scope>
    <source>
        <strain evidence="12">DO16091913</strain>
        <tissue evidence="12">Muscle</tissue>
    </source>
</reference>
<dbReference type="GO" id="GO:0005741">
    <property type="term" value="C:mitochondrial outer membrane"/>
    <property type="evidence" value="ECO:0007669"/>
    <property type="project" value="UniProtKB-SubCell"/>
</dbReference>
<dbReference type="GO" id="GO:0097621">
    <property type="term" value="F:monoamine oxidase activity"/>
    <property type="evidence" value="ECO:0007669"/>
    <property type="project" value="UniProtKB-EC"/>
</dbReference>
<keyword evidence="7 10" id="KW-0560">Oxidoreductase</keyword>
<organism evidence="12 13">
    <name type="scientific">Platysternon megacephalum</name>
    <name type="common">big-headed turtle</name>
    <dbReference type="NCBI Taxonomy" id="55544"/>
    <lineage>
        <taxon>Eukaryota</taxon>
        <taxon>Metazoa</taxon>
        <taxon>Chordata</taxon>
        <taxon>Craniata</taxon>
        <taxon>Vertebrata</taxon>
        <taxon>Euteleostomi</taxon>
        <taxon>Archelosauria</taxon>
        <taxon>Testudinata</taxon>
        <taxon>Testudines</taxon>
        <taxon>Cryptodira</taxon>
        <taxon>Durocryptodira</taxon>
        <taxon>Testudinoidea</taxon>
        <taxon>Platysternidae</taxon>
        <taxon>Platysternon</taxon>
    </lineage>
</organism>
<feature type="binding site" evidence="9">
    <location>
        <position position="118"/>
    </location>
    <ligand>
        <name>substrate</name>
    </ligand>
</feature>
<evidence type="ECO:0000313" key="13">
    <source>
        <dbReference type="Proteomes" id="UP000297703"/>
    </source>
</evidence>
<evidence type="ECO:0000256" key="1">
    <source>
        <dbReference type="ARBA" id="ARBA00001974"/>
    </source>
</evidence>
<dbReference type="InterPro" id="IPR050703">
    <property type="entry name" value="Flavin_MAO"/>
</dbReference>
<comment type="cofactor">
    <cofactor evidence="1 10">
        <name>FAD</name>
        <dbReference type="ChEBI" id="CHEBI:57692"/>
    </cofactor>
</comment>
<keyword evidence="6 10" id="KW-0274">FAD</keyword>
<dbReference type="GO" id="GO:0016787">
    <property type="term" value="F:hydrolase activity"/>
    <property type="evidence" value="ECO:0007669"/>
    <property type="project" value="UniProtKB-KW"/>
</dbReference>
<evidence type="ECO:0000313" key="12">
    <source>
        <dbReference type="EMBL" id="TFJ94875.1"/>
    </source>
</evidence>
<keyword evidence="5" id="KW-0472">Membrane</keyword>
<dbReference type="Proteomes" id="UP000297703">
    <property type="component" value="Unassembled WGS sequence"/>
</dbReference>
<comment type="catalytic activity">
    <reaction evidence="8">
        <text>a secondary aliphatic amine + O2 + H2O = a primary amine + an aldehyde + H2O2</text>
        <dbReference type="Rhea" id="RHEA:26414"/>
        <dbReference type="ChEBI" id="CHEBI:15377"/>
        <dbReference type="ChEBI" id="CHEBI:15379"/>
        <dbReference type="ChEBI" id="CHEBI:16240"/>
        <dbReference type="ChEBI" id="CHEBI:17478"/>
        <dbReference type="ChEBI" id="CHEBI:58855"/>
        <dbReference type="ChEBI" id="CHEBI:65296"/>
        <dbReference type="EC" id="1.4.3.4"/>
    </reaction>
</comment>
<evidence type="ECO:0000256" key="3">
    <source>
        <dbReference type="ARBA" id="ARBA00005995"/>
    </source>
</evidence>
<evidence type="ECO:0000256" key="8">
    <source>
        <dbReference type="ARBA" id="ARBA00048448"/>
    </source>
</evidence>
<keyword evidence="12" id="KW-0378">Hydrolase</keyword>
<gene>
    <name evidence="12" type="ORF">DR999_PMT23877</name>
</gene>
<evidence type="ECO:0000256" key="5">
    <source>
        <dbReference type="ARBA" id="ARBA00022787"/>
    </source>
</evidence>
<dbReference type="InterPro" id="IPR001613">
    <property type="entry name" value="Flavin_amine_oxidase"/>
</dbReference>
<feature type="binding site" evidence="9">
    <location>
        <position position="202"/>
    </location>
    <ligand>
        <name>FAD</name>
        <dbReference type="ChEBI" id="CHEBI:57692"/>
    </ligand>
</feature>
<keyword evidence="4 10" id="KW-0285">Flavoprotein</keyword>
<evidence type="ECO:0000256" key="4">
    <source>
        <dbReference type="ARBA" id="ARBA00022630"/>
    </source>
</evidence>
<dbReference type="OrthoDB" id="7777654at2759"/>
<feature type="binding site" evidence="9">
    <location>
        <position position="15"/>
    </location>
    <ligand>
        <name>FAD</name>
        <dbReference type="ChEBI" id="CHEBI:57692"/>
    </ligand>
</feature>
<reference evidence="12 13" key="1">
    <citation type="submission" date="2019-04" db="EMBL/GenBank/DDBJ databases">
        <title>Draft genome of the big-headed turtle Platysternon megacephalum.</title>
        <authorList>
            <person name="Gong S."/>
        </authorList>
    </citation>
    <scope>NUCLEOTIDE SEQUENCE [LARGE SCALE GENOMIC DNA]</scope>
    <source>
        <strain evidence="12">DO16091913</strain>
        <tissue evidence="12">Muscle</tissue>
    </source>
</reference>
<comment type="subcellular location">
    <subcellularLocation>
        <location evidence="2">Mitochondrion outer membrane</location>
        <topology evidence="2">Single-pass type IV membrane protein</topology>
        <orientation evidence="2">Cytoplasmic side</orientation>
    </subcellularLocation>
</comment>
<evidence type="ECO:0000256" key="9">
    <source>
        <dbReference type="PIRSR" id="PIRSR601613-1"/>
    </source>
</evidence>
<proteinExistence type="inferred from homology"/>
<dbReference type="Pfam" id="PF01593">
    <property type="entry name" value="Amino_oxidase"/>
    <property type="match status" value="1"/>
</dbReference>
<dbReference type="PANTHER" id="PTHR43563">
    <property type="entry name" value="AMINE OXIDASE"/>
    <property type="match status" value="1"/>
</dbReference>
<evidence type="ECO:0000259" key="11">
    <source>
        <dbReference type="Pfam" id="PF01593"/>
    </source>
</evidence>
<dbReference type="InterPro" id="IPR002937">
    <property type="entry name" value="Amino_oxidase"/>
</dbReference>
<evidence type="ECO:0000256" key="2">
    <source>
        <dbReference type="ARBA" id="ARBA00004362"/>
    </source>
</evidence>
<evidence type="ECO:0000256" key="6">
    <source>
        <dbReference type="ARBA" id="ARBA00022827"/>
    </source>
</evidence>
<dbReference type="InterPro" id="IPR036188">
    <property type="entry name" value="FAD/NAD-bd_sf"/>
</dbReference>
<keyword evidence="5" id="KW-1000">Mitochondrion outer membrane</keyword>
<dbReference type="PANTHER" id="PTHR43563:SF14">
    <property type="entry name" value="AMINE OXIDASE"/>
    <property type="match status" value="1"/>
</dbReference>